<dbReference type="OrthoDB" id="1918588at2759"/>
<dbReference type="PANTHER" id="PTHR33790">
    <property type="entry name" value="OS05G0344200 PROTEIN"/>
    <property type="match status" value="1"/>
</dbReference>
<proteinExistence type="predicted"/>
<organism evidence="1 2">
    <name type="scientific">Carex littledalei</name>
    <dbReference type="NCBI Taxonomy" id="544730"/>
    <lineage>
        <taxon>Eukaryota</taxon>
        <taxon>Viridiplantae</taxon>
        <taxon>Streptophyta</taxon>
        <taxon>Embryophyta</taxon>
        <taxon>Tracheophyta</taxon>
        <taxon>Spermatophyta</taxon>
        <taxon>Magnoliopsida</taxon>
        <taxon>Liliopsida</taxon>
        <taxon>Poales</taxon>
        <taxon>Cyperaceae</taxon>
        <taxon>Cyperoideae</taxon>
        <taxon>Cariceae</taxon>
        <taxon>Carex</taxon>
        <taxon>Carex subgen. Euthyceras</taxon>
    </lineage>
</organism>
<dbReference type="AlphaFoldDB" id="A0A833VKS4"/>
<reference evidence="1" key="1">
    <citation type="submission" date="2020-01" db="EMBL/GenBank/DDBJ databases">
        <title>Genome sequence of Kobresia littledalei, the first chromosome-level genome in the family Cyperaceae.</title>
        <authorList>
            <person name="Qu G."/>
        </authorList>
    </citation>
    <scope>NUCLEOTIDE SEQUENCE</scope>
    <source>
        <strain evidence="1">C.B.Clarke</strain>
        <tissue evidence="1">Leaf</tissue>
    </source>
</reference>
<dbReference type="Proteomes" id="UP000623129">
    <property type="component" value="Unassembled WGS sequence"/>
</dbReference>
<evidence type="ECO:0000313" key="1">
    <source>
        <dbReference type="EMBL" id="KAF3330450.1"/>
    </source>
</evidence>
<sequence length="136" mass="16174">MEVISGRRVSGLNPYAAPFVPVAYRAVEDYSPEWWQLMETTPWFRDYWFSECFIDPEIVDNYEATLPDDIDSLFYPSHQEEKESREKKDKTGEEMVLWGLEKWRQSRGLAEVPRYVEKAPKFVNHRISPRTINQPK</sequence>
<dbReference type="EMBL" id="SWLB01000013">
    <property type="protein sequence ID" value="KAF3330450.1"/>
    <property type="molecule type" value="Genomic_DNA"/>
</dbReference>
<dbReference type="PANTHER" id="PTHR33790:SF1">
    <property type="entry name" value="PROTEIN EARLY RESPONSIVE TO DEHYDRATION 15"/>
    <property type="match status" value="1"/>
</dbReference>
<name>A0A833VKS4_9POAL</name>
<evidence type="ECO:0000313" key="2">
    <source>
        <dbReference type="Proteomes" id="UP000623129"/>
    </source>
</evidence>
<dbReference type="InterPro" id="IPR040414">
    <property type="entry name" value="CID1/CID2"/>
</dbReference>
<protein>
    <submittedName>
        <fullName evidence="1">Protein EARLY RESPONSIVE TO DEHYDRATION 15-like protein</fullName>
    </submittedName>
</protein>
<accession>A0A833VKS4</accession>
<gene>
    <name evidence="1" type="ORF">FCM35_KLT03804</name>
</gene>
<comment type="caution">
    <text evidence="1">The sequence shown here is derived from an EMBL/GenBank/DDBJ whole genome shotgun (WGS) entry which is preliminary data.</text>
</comment>
<keyword evidence="2" id="KW-1185">Reference proteome</keyword>